<protein>
    <submittedName>
        <fullName evidence="1">Uncharacterized protein</fullName>
    </submittedName>
</protein>
<proteinExistence type="predicted"/>
<accession>A0A9N9XKF8</accession>
<dbReference type="Proteomes" id="UP001153709">
    <property type="component" value="Chromosome 9"/>
</dbReference>
<keyword evidence="2" id="KW-1185">Reference proteome</keyword>
<organism evidence="1 2">
    <name type="scientific">Diabrotica balteata</name>
    <name type="common">Banded cucumber beetle</name>
    <dbReference type="NCBI Taxonomy" id="107213"/>
    <lineage>
        <taxon>Eukaryota</taxon>
        <taxon>Metazoa</taxon>
        <taxon>Ecdysozoa</taxon>
        <taxon>Arthropoda</taxon>
        <taxon>Hexapoda</taxon>
        <taxon>Insecta</taxon>
        <taxon>Pterygota</taxon>
        <taxon>Neoptera</taxon>
        <taxon>Endopterygota</taxon>
        <taxon>Coleoptera</taxon>
        <taxon>Polyphaga</taxon>
        <taxon>Cucujiformia</taxon>
        <taxon>Chrysomeloidea</taxon>
        <taxon>Chrysomelidae</taxon>
        <taxon>Galerucinae</taxon>
        <taxon>Diabroticina</taxon>
        <taxon>Diabroticites</taxon>
        <taxon>Diabrotica</taxon>
    </lineage>
</organism>
<name>A0A9N9XKF8_DIABA</name>
<evidence type="ECO:0000313" key="1">
    <source>
        <dbReference type="EMBL" id="CAG9840148.1"/>
    </source>
</evidence>
<gene>
    <name evidence="1" type="ORF">DIABBA_LOCUS12833</name>
</gene>
<sequence>MEAQYSDLLLHNKVLNLKLQGKGNPAYVLVEELQYRDKTSATVDTNYFSTVTKKIKDEFAGRFEQFKTNKTTLAFIVNPLNTNSNEIHVEPFGIHTGSLEMQLIDLESKALWSGKFTELKSKLEELEFQECMYVTQKKWTALKSTYGIVFQIATEK</sequence>
<dbReference type="OrthoDB" id="6779962at2759"/>
<evidence type="ECO:0000313" key="2">
    <source>
        <dbReference type="Proteomes" id="UP001153709"/>
    </source>
</evidence>
<reference evidence="1" key="1">
    <citation type="submission" date="2022-01" db="EMBL/GenBank/DDBJ databases">
        <authorList>
            <person name="King R."/>
        </authorList>
    </citation>
    <scope>NUCLEOTIDE SEQUENCE</scope>
</reference>
<dbReference type="AlphaFoldDB" id="A0A9N9XKF8"/>
<dbReference type="EMBL" id="OU898284">
    <property type="protein sequence ID" value="CAG9840148.1"/>
    <property type="molecule type" value="Genomic_DNA"/>
</dbReference>